<dbReference type="FunFam" id="3.30.300.30:FF:000005">
    <property type="entry name" value="Acyl-coenzyme A synthetase ACSM5, mitochondrial"/>
    <property type="match status" value="1"/>
</dbReference>
<dbReference type="STRING" id="215243.A0A0D2B6Y2"/>
<feature type="domain" description="AMP-binding enzyme C-terminal" evidence="8">
    <location>
        <begin position="496"/>
        <end position="584"/>
    </location>
</feature>
<evidence type="ECO:0000259" key="7">
    <source>
        <dbReference type="Pfam" id="PF00501"/>
    </source>
</evidence>
<dbReference type="InterPro" id="IPR000873">
    <property type="entry name" value="AMP-dep_synth/lig_dom"/>
</dbReference>
<accession>A0A0D2B6Y2</accession>
<dbReference type="GeneID" id="27352700"/>
<evidence type="ECO:0000256" key="5">
    <source>
        <dbReference type="ARBA" id="ARBA00039009"/>
    </source>
</evidence>
<keyword evidence="2" id="KW-0436">Ligase</keyword>
<comment type="similarity">
    <text evidence="1">Belongs to the ATP-dependent AMP-binding enzyme family.</text>
</comment>
<dbReference type="PANTHER" id="PTHR43605">
    <property type="entry name" value="ACYL-COENZYME A SYNTHETASE"/>
    <property type="match status" value="1"/>
</dbReference>
<evidence type="ECO:0000313" key="9">
    <source>
        <dbReference type="EMBL" id="KIW47981.1"/>
    </source>
</evidence>
<evidence type="ECO:0000256" key="1">
    <source>
        <dbReference type="ARBA" id="ARBA00006432"/>
    </source>
</evidence>
<dbReference type="RefSeq" id="XP_016268197.1">
    <property type="nucleotide sequence ID" value="XM_016401144.1"/>
</dbReference>
<keyword evidence="3" id="KW-0547">Nucleotide-binding</keyword>
<dbReference type="Gene3D" id="3.40.50.12780">
    <property type="entry name" value="N-terminal domain of ligase-like"/>
    <property type="match status" value="1"/>
</dbReference>
<comment type="catalytic activity">
    <reaction evidence="6">
        <text>a medium-chain fatty acid + ATP + CoA = a medium-chain fatty acyl-CoA + AMP + diphosphate</text>
        <dbReference type="Rhea" id="RHEA:48340"/>
        <dbReference type="ChEBI" id="CHEBI:30616"/>
        <dbReference type="ChEBI" id="CHEBI:33019"/>
        <dbReference type="ChEBI" id="CHEBI:57287"/>
        <dbReference type="ChEBI" id="CHEBI:59558"/>
        <dbReference type="ChEBI" id="CHEBI:90546"/>
        <dbReference type="ChEBI" id="CHEBI:456215"/>
        <dbReference type="EC" id="6.2.1.2"/>
    </reaction>
    <physiologicalReaction direction="left-to-right" evidence="6">
        <dbReference type="Rhea" id="RHEA:48341"/>
    </physiologicalReaction>
</comment>
<organism evidence="9 10">
    <name type="scientific">Exophiala oligosperma</name>
    <dbReference type="NCBI Taxonomy" id="215243"/>
    <lineage>
        <taxon>Eukaryota</taxon>
        <taxon>Fungi</taxon>
        <taxon>Dikarya</taxon>
        <taxon>Ascomycota</taxon>
        <taxon>Pezizomycotina</taxon>
        <taxon>Eurotiomycetes</taxon>
        <taxon>Chaetothyriomycetidae</taxon>
        <taxon>Chaetothyriales</taxon>
        <taxon>Herpotrichiellaceae</taxon>
        <taxon>Exophiala</taxon>
    </lineage>
</organism>
<dbReference type="PANTHER" id="PTHR43605:SF10">
    <property type="entry name" value="ACYL-COA SYNTHETASE MEDIUM CHAIN FAMILY MEMBER 3"/>
    <property type="match status" value="1"/>
</dbReference>
<dbReference type="SUPFAM" id="SSF56801">
    <property type="entry name" value="Acetyl-CoA synthetase-like"/>
    <property type="match status" value="1"/>
</dbReference>
<evidence type="ECO:0000256" key="3">
    <source>
        <dbReference type="ARBA" id="ARBA00022741"/>
    </source>
</evidence>
<dbReference type="EMBL" id="KN847332">
    <property type="protein sequence ID" value="KIW47981.1"/>
    <property type="molecule type" value="Genomic_DNA"/>
</dbReference>
<dbReference type="InterPro" id="IPR045851">
    <property type="entry name" value="AMP-bd_C_sf"/>
</dbReference>
<dbReference type="GO" id="GO:0005524">
    <property type="term" value="F:ATP binding"/>
    <property type="evidence" value="ECO:0007669"/>
    <property type="project" value="UniProtKB-KW"/>
</dbReference>
<dbReference type="InterPro" id="IPR025110">
    <property type="entry name" value="AMP-bd_C"/>
</dbReference>
<name>A0A0D2B6Y2_9EURO</name>
<dbReference type="HOGENOM" id="CLU_000022_59_10_1"/>
<dbReference type="Gene3D" id="3.30.300.30">
    <property type="match status" value="1"/>
</dbReference>
<dbReference type="AlphaFoldDB" id="A0A0D2B6Y2"/>
<keyword evidence="4" id="KW-0067">ATP-binding</keyword>
<feature type="domain" description="AMP-dependent synthetase/ligase" evidence="7">
    <location>
        <begin position="28"/>
        <end position="404"/>
    </location>
</feature>
<evidence type="ECO:0000256" key="4">
    <source>
        <dbReference type="ARBA" id="ARBA00022840"/>
    </source>
</evidence>
<protein>
    <recommendedName>
        <fullName evidence="5">medium-chain acyl-CoA ligase</fullName>
        <ecNumber evidence="5">6.2.1.2</ecNumber>
    </recommendedName>
</protein>
<dbReference type="OrthoDB" id="6614653at2759"/>
<dbReference type="VEuPathDB" id="FungiDB:PV06_00626"/>
<sequence length="609" mass="67174">MAQDPLPPPLHPANVPESFNFGSHIVDYWANELPQQVALHWTDQTLSREKQLTYAHFSRQSQRVAKLLTSLGVSQGEKCVIILPRIPEWWEIATACLRAGIVLCPCTTLLVDKDIEFRLRASKAALFVGDEASVSKLLRVKQNCPDLRTILQIGGGRDGGGDGGGNNTRTGGVIIIDFHRSLSRIPETTHFETPKSLTSTSPALIFFTSGTTGPPKMVRHPQAYPLAHVLTGTHWLRLSPDSVYWNLSEQGWAKAAWSFFASWTCGATLFVHDDRLAFTPRRTMAVLTKFPITTLCAPPTVYRQLVLDENVKFFEQSGLKKRLRHACGAGEPLNGGVIKKWAELTGFDIYDGYGQTETILVCANQAVNPIKFGSMGKPIPGVPLVIIDSDGKVTKDEEEGDIAICVDDDGHSQSPIGLFDGYITTTSSQSGSSSSSSVSSSSSSESLDRKVKRFPVGKKYYLTGDRAYRDSQGYFWFVGRGDDVINSSGYRIGPFEVESTLKLHPSVVESAVVASPDPIRDEVVKAFVVLTDAAAAAKLSSTQSRDDLTLELQNFCKENAAPYKYPRKIEFVDASFLPKTISGKIRRAELKRLEKERYHADPRQRKAKM</sequence>
<proteinExistence type="inferred from homology"/>
<dbReference type="GO" id="GO:0004321">
    <property type="term" value="F:fatty-acyl-CoA synthase activity"/>
    <property type="evidence" value="ECO:0007669"/>
    <property type="project" value="TreeGrafter"/>
</dbReference>
<dbReference type="GO" id="GO:0006637">
    <property type="term" value="P:acyl-CoA metabolic process"/>
    <property type="evidence" value="ECO:0007669"/>
    <property type="project" value="TreeGrafter"/>
</dbReference>
<dbReference type="EC" id="6.2.1.2" evidence="5"/>
<evidence type="ECO:0000256" key="2">
    <source>
        <dbReference type="ARBA" id="ARBA00022598"/>
    </source>
</evidence>
<dbReference type="GO" id="GO:0006633">
    <property type="term" value="P:fatty acid biosynthetic process"/>
    <property type="evidence" value="ECO:0007669"/>
    <property type="project" value="TreeGrafter"/>
</dbReference>
<dbReference type="Pfam" id="PF13193">
    <property type="entry name" value="AMP-binding_C"/>
    <property type="match status" value="1"/>
</dbReference>
<reference evidence="9 10" key="1">
    <citation type="submission" date="2015-01" db="EMBL/GenBank/DDBJ databases">
        <title>The Genome Sequence of Exophiala oligosperma CBS72588.</title>
        <authorList>
            <consortium name="The Broad Institute Genomics Platform"/>
            <person name="Cuomo C."/>
            <person name="de Hoog S."/>
            <person name="Gorbushina A."/>
            <person name="Stielow B."/>
            <person name="Teixiera M."/>
            <person name="Abouelleil A."/>
            <person name="Chapman S.B."/>
            <person name="Priest M."/>
            <person name="Young S.K."/>
            <person name="Wortman J."/>
            <person name="Nusbaum C."/>
            <person name="Birren B."/>
        </authorList>
    </citation>
    <scope>NUCLEOTIDE SEQUENCE [LARGE SCALE GENOMIC DNA]</scope>
    <source>
        <strain evidence="9 10">CBS 72588</strain>
    </source>
</reference>
<dbReference type="InterPro" id="IPR020845">
    <property type="entry name" value="AMP-binding_CS"/>
</dbReference>
<evidence type="ECO:0000259" key="8">
    <source>
        <dbReference type="Pfam" id="PF13193"/>
    </source>
</evidence>
<gene>
    <name evidence="9" type="ORF">PV06_00626</name>
</gene>
<dbReference type="Proteomes" id="UP000053342">
    <property type="component" value="Unassembled WGS sequence"/>
</dbReference>
<evidence type="ECO:0000256" key="6">
    <source>
        <dbReference type="ARBA" id="ARBA00048477"/>
    </source>
</evidence>
<dbReference type="GO" id="GO:0031956">
    <property type="term" value="F:medium-chain fatty acid-CoA ligase activity"/>
    <property type="evidence" value="ECO:0007669"/>
    <property type="project" value="UniProtKB-EC"/>
</dbReference>
<dbReference type="InterPro" id="IPR051087">
    <property type="entry name" value="Mitochondrial_ACSM"/>
</dbReference>
<dbReference type="Pfam" id="PF00501">
    <property type="entry name" value="AMP-binding"/>
    <property type="match status" value="1"/>
</dbReference>
<dbReference type="InterPro" id="IPR042099">
    <property type="entry name" value="ANL_N_sf"/>
</dbReference>
<evidence type="ECO:0000313" key="10">
    <source>
        <dbReference type="Proteomes" id="UP000053342"/>
    </source>
</evidence>
<dbReference type="PROSITE" id="PS00455">
    <property type="entry name" value="AMP_BINDING"/>
    <property type="match status" value="1"/>
</dbReference>
<keyword evidence="10" id="KW-1185">Reference proteome</keyword>